<comment type="caution">
    <text evidence="4">The sequence shown here is derived from an EMBL/GenBank/DDBJ whole genome shotgun (WGS) entry which is preliminary data.</text>
</comment>
<dbReference type="InterPro" id="IPR001811">
    <property type="entry name" value="Chemokine_IL8-like_dom"/>
</dbReference>
<dbReference type="EMBL" id="SRLO01000871">
    <property type="protein sequence ID" value="TNN45020.1"/>
    <property type="molecule type" value="Genomic_DNA"/>
</dbReference>
<keyword evidence="2" id="KW-0732">Signal</keyword>
<proteinExistence type="predicted"/>
<protein>
    <submittedName>
        <fullName evidence="4">C-C motif chemokine 20</fullName>
    </submittedName>
</protein>
<dbReference type="PANTHER" id="PTHR12015">
    <property type="entry name" value="SMALL INDUCIBLE CYTOKINE A"/>
    <property type="match status" value="1"/>
</dbReference>
<evidence type="ECO:0000313" key="5">
    <source>
        <dbReference type="Proteomes" id="UP000314294"/>
    </source>
</evidence>
<dbReference type="GO" id="GO:0006955">
    <property type="term" value="P:immune response"/>
    <property type="evidence" value="ECO:0007669"/>
    <property type="project" value="InterPro"/>
</dbReference>
<dbReference type="PANTHER" id="PTHR12015:SF108">
    <property type="entry name" value="C-C MOTIF CHEMOKINE 20"/>
    <property type="match status" value="1"/>
</dbReference>
<evidence type="ECO:0000313" key="4">
    <source>
        <dbReference type="EMBL" id="TNN45020.1"/>
    </source>
</evidence>
<keyword evidence="1" id="KW-0202">Cytokine</keyword>
<reference evidence="4 5" key="1">
    <citation type="submission" date="2019-03" db="EMBL/GenBank/DDBJ databases">
        <title>First draft genome of Liparis tanakae, snailfish: a comprehensive survey of snailfish specific genes.</title>
        <authorList>
            <person name="Kim W."/>
            <person name="Song I."/>
            <person name="Jeong J.-H."/>
            <person name="Kim D."/>
            <person name="Kim S."/>
            <person name="Ryu S."/>
            <person name="Song J.Y."/>
            <person name="Lee S.K."/>
        </authorList>
    </citation>
    <scope>NUCLEOTIDE SEQUENCE [LARGE SCALE GENOMIC DNA]</scope>
    <source>
        <tissue evidence="4">Muscle</tissue>
    </source>
</reference>
<evidence type="ECO:0000259" key="3">
    <source>
        <dbReference type="SMART" id="SM00199"/>
    </source>
</evidence>
<name>A0A4Z2FVT5_9TELE</name>
<accession>A0A4Z2FVT5</accession>
<dbReference type="InterPro" id="IPR039809">
    <property type="entry name" value="Chemokine_b/g/d"/>
</dbReference>
<evidence type="ECO:0000256" key="1">
    <source>
        <dbReference type="ARBA" id="ARBA00022514"/>
    </source>
</evidence>
<dbReference type="Gene3D" id="2.40.50.40">
    <property type="match status" value="1"/>
</dbReference>
<feature type="domain" description="Chemokine interleukin-8-like" evidence="3">
    <location>
        <begin position="27"/>
        <end position="86"/>
    </location>
</feature>
<dbReference type="AlphaFoldDB" id="A0A4Z2FVT5"/>
<feature type="signal peptide" evidence="2">
    <location>
        <begin position="1"/>
        <end position="27"/>
    </location>
</feature>
<evidence type="ECO:0000256" key="2">
    <source>
        <dbReference type="SAM" id="SignalP"/>
    </source>
</evidence>
<sequence length="105" mass="11681">MASSRVLLLAVVCSLVILTSFIGSTQSASCCMMYTPRRLPCQRLMGYTIQNIFDSCDINAVIFHLPGRFVCADPSSKWTKRGMKCVDERRRKSSFATLMGNTTST</sequence>
<dbReference type="GO" id="GO:0008009">
    <property type="term" value="F:chemokine activity"/>
    <property type="evidence" value="ECO:0007669"/>
    <property type="project" value="InterPro"/>
</dbReference>
<dbReference type="SMART" id="SM00199">
    <property type="entry name" value="SCY"/>
    <property type="match status" value="1"/>
</dbReference>
<dbReference type="InterPro" id="IPR036048">
    <property type="entry name" value="Interleukin_8-like_sf"/>
</dbReference>
<dbReference type="OrthoDB" id="8870994at2759"/>
<gene>
    <name evidence="4" type="primary">CCL20</name>
    <name evidence="4" type="ORF">EYF80_044767</name>
</gene>
<feature type="chain" id="PRO_5021326330" evidence="2">
    <location>
        <begin position="28"/>
        <end position="105"/>
    </location>
</feature>
<dbReference type="GO" id="GO:0005615">
    <property type="term" value="C:extracellular space"/>
    <property type="evidence" value="ECO:0007669"/>
    <property type="project" value="UniProtKB-KW"/>
</dbReference>
<dbReference type="Pfam" id="PF00048">
    <property type="entry name" value="IL8"/>
    <property type="match status" value="1"/>
</dbReference>
<keyword evidence="5" id="KW-1185">Reference proteome</keyword>
<dbReference type="Proteomes" id="UP000314294">
    <property type="component" value="Unassembled WGS sequence"/>
</dbReference>
<dbReference type="SUPFAM" id="SSF54117">
    <property type="entry name" value="Interleukin 8-like chemokines"/>
    <property type="match status" value="1"/>
</dbReference>
<organism evidence="4 5">
    <name type="scientific">Liparis tanakae</name>
    <name type="common">Tanaka's snailfish</name>
    <dbReference type="NCBI Taxonomy" id="230148"/>
    <lineage>
        <taxon>Eukaryota</taxon>
        <taxon>Metazoa</taxon>
        <taxon>Chordata</taxon>
        <taxon>Craniata</taxon>
        <taxon>Vertebrata</taxon>
        <taxon>Euteleostomi</taxon>
        <taxon>Actinopterygii</taxon>
        <taxon>Neopterygii</taxon>
        <taxon>Teleostei</taxon>
        <taxon>Neoteleostei</taxon>
        <taxon>Acanthomorphata</taxon>
        <taxon>Eupercaria</taxon>
        <taxon>Perciformes</taxon>
        <taxon>Cottioidei</taxon>
        <taxon>Cottales</taxon>
        <taxon>Liparidae</taxon>
        <taxon>Liparis</taxon>
    </lineage>
</organism>